<dbReference type="EMBL" id="JACCFS010000001">
    <property type="protein sequence ID" value="NYJ33721.1"/>
    <property type="molecule type" value="Genomic_DNA"/>
</dbReference>
<comment type="caution">
    <text evidence="3">The sequence shown here is derived from an EMBL/GenBank/DDBJ whole genome shotgun (WGS) entry which is preliminary data.</text>
</comment>
<proteinExistence type="predicted"/>
<feature type="transmembrane region" description="Helical" evidence="2">
    <location>
        <begin position="6"/>
        <end position="28"/>
    </location>
</feature>
<evidence type="ECO:0000313" key="3">
    <source>
        <dbReference type="EMBL" id="NYJ33721.1"/>
    </source>
</evidence>
<evidence type="ECO:0000256" key="1">
    <source>
        <dbReference type="SAM" id="MobiDB-lite"/>
    </source>
</evidence>
<gene>
    <name evidence="3" type="ORF">HNR10_001602</name>
</gene>
<accession>A0A7Z0J967</accession>
<keyword evidence="4" id="KW-1185">Reference proteome</keyword>
<dbReference type="Proteomes" id="UP000572051">
    <property type="component" value="Unassembled WGS sequence"/>
</dbReference>
<keyword evidence="2" id="KW-0812">Transmembrane</keyword>
<organism evidence="3 4">
    <name type="scientific">Nocardiopsis aegyptia</name>
    <dbReference type="NCBI Taxonomy" id="220378"/>
    <lineage>
        <taxon>Bacteria</taxon>
        <taxon>Bacillati</taxon>
        <taxon>Actinomycetota</taxon>
        <taxon>Actinomycetes</taxon>
        <taxon>Streptosporangiales</taxon>
        <taxon>Nocardiopsidaceae</taxon>
        <taxon>Nocardiopsis</taxon>
    </lineage>
</organism>
<feature type="region of interest" description="Disordered" evidence="1">
    <location>
        <begin position="327"/>
        <end position="375"/>
    </location>
</feature>
<evidence type="ECO:0000256" key="2">
    <source>
        <dbReference type="SAM" id="Phobius"/>
    </source>
</evidence>
<dbReference type="AlphaFoldDB" id="A0A7Z0J967"/>
<evidence type="ECO:0000313" key="4">
    <source>
        <dbReference type="Proteomes" id="UP000572051"/>
    </source>
</evidence>
<protein>
    <submittedName>
        <fullName evidence="3">Uncharacterized protein (TIGR04222 family)</fullName>
    </submittedName>
</protein>
<feature type="region of interest" description="Disordered" evidence="1">
    <location>
        <begin position="272"/>
        <end position="305"/>
    </location>
</feature>
<dbReference type="InterPro" id="IPR026467">
    <property type="entry name" value="Ser/Gly_Cys_C_dom"/>
</dbReference>
<feature type="compositionally biased region" description="Low complexity" evidence="1">
    <location>
        <begin position="277"/>
        <end position="290"/>
    </location>
</feature>
<dbReference type="RefSeq" id="WP_246406110.1">
    <property type="nucleotide sequence ID" value="NZ_JACCFS010000001.1"/>
</dbReference>
<name>A0A7Z0J967_9ACTN</name>
<keyword evidence="2" id="KW-1133">Transmembrane helix</keyword>
<dbReference type="NCBIfam" id="TIGR04222">
    <property type="entry name" value="near_uncomplex"/>
    <property type="match status" value="1"/>
</dbReference>
<sequence>MDSSTVVSLVIAVVAGLVVGVIPLLTVLRSRAALNAAIKRTPSVSPPHPDELKPEELAYLAGGPVRVAETVIMDLYLSGRIRQQDARGFFTLVGPSAPFTHEKSLIRRTIIRGFRDRVGLTAREMIRRSMSSGGMIAIADGLKASRLRVDSPGLGRLLASREKVPSRISWMRTLSLLVGIGAGAFHLLVDPGPVSLGLLVGGLFASAMLSVDKAVLDSTGGAALTATTPAGRTVVAEAEERYKVVAQSTDELDRESAVRCTAVTGFRALREAAPAVNRSRPTPRTSSASGSSGGTGNTGGVHASSVDDGIRMESLCGFAEDCQGEIGGSGSGSGSDGWGGGFGGGDGSSGSGDGGSGGGGDSGGGGGDGGGGGGE</sequence>
<reference evidence="3 4" key="1">
    <citation type="submission" date="2020-07" db="EMBL/GenBank/DDBJ databases">
        <title>Sequencing the genomes of 1000 actinobacteria strains.</title>
        <authorList>
            <person name="Klenk H.-P."/>
        </authorList>
    </citation>
    <scope>NUCLEOTIDE SEQUENCE [LARGE SCALE GENOMIC DNA]</scope>
    <source>
        <strain evidence="3 4">DSM 44442</strain>
    </source>
</reference>
<keyword evidence="2" id="KW-0472">Membrane</keyword>